<dbReference type="InterPro" id="IPR013324">
    <property type="entry name" value="RNA_pol_sigma_r3/r4-like"/>
</dbReference>
<dbReference type="GO" id="GO:0016987">
    <property type="term" value="F:sigma factor activity"/>
    <property type="evidence" value="ECO:0007669"/>
    <property type="project" value="InterPro"/>
</dbReference>
<evidence type="ECO:0000313" key="4">
    <source>
        <dbReference type="EMBL" id="MTD22160.1"/>
    </source>
</evidence>
<dbReference type="Pfam" id="PF04542">
    <property type="entry name" value="Sigma70_r2"/>
    <property type="match status" value="1"/>
</dbReference>
<proteinExistence type="predicted"/>
<feature type="domain" description="RNA polymerase sigma factor 70 region 4 type 2" evidence="2">
    <location>
        <begin position="110"/>
        <end position="160"/>
    </location>
</feature>
<dbReference type="AlphaFoldDB" id="A0A7X2RZJ7"/>
<dbReference type="Pfam" id="PF08281">
    <property type="entry name" value="Sigma70_r4_2"/>
    <property type="match status" value="1"/>
</dbReference>
<dbReference type="SUPFAM" id="SSF48452">
    <property type="entry name" value="TPR-like"/>
    <property type="match status" value="1"/>
</dbReference>
<organism evidence="4 5">
    <name type="scientific">Pseudomonas karstica</name>
    <dbReference type="NCBI Taxonomy" id="1055468"/>
    <lineage>
        <taxon>Bacteria</taxon>
        <taxon>Pseudomonadati</taxon>
        <taxon>Pseudomonadota</taxon>
        <taxon>Gammaproteobacteria</taxon>
        <taxon>Pseudomonadales</taxon>
        <taxon>Pseudomonadaceae</taxon>
        <taxon>Pseudomonas</taxon>
    </lineage>
</organism>
<dbReference type="InterPro" id="IPR036388">
    <property type="entry name" value="WH-like_DNA-bd_sf"/>
</dbReference>
<dbReference type="SUPFAM" id="SSF88659">
    <property type="entry name" value="Sigma3 and sigma4 domains of RNA polymerase sigma factors"/>
    <property type="match status" value="1"/>
</dbReference>
<protein>
    <submittedName>
        <fullName evidence="4">Sigma-70 family RNA polymerase sigma factor</fullName>
    </submittedName>
</protein>
<dbReference type="NCBIfam" id="TIGR02937">
    <property type="entry name" value="sigma70-ECF"/>
    <property type="match status" value="1"/>
</dbReference>
<dbReference type="InterPro" id="IPR013249">
    <property type="entry name" value="RNA_pol_sigma70_r4_t2"/>
</dbReference>
<evidence type="ECO:0000259" key="3">
    <source>
        <dbReference type="Pfam" id="PF20239"/>
    </source>
</evidence>
<keyword evidence="5" id="KW-1185">Reference proteome</keyword>
<sequence length="412" mass="46127">MTIKAQVEAIYRSESRRILATLIRLLGDFDLAEEALHEAFFVAVERWQQDGVPANPRAWLVSTGRFKAIDRLRRQARFAASQAVLLAQAEELEEAQWSDDEVEDDRLRLIFTCCHPALAADAQAALTLREICDLTTEEIARAFLVTPATIAQRIVRAKGKIREAKIPYQVPSLAELSERLDSVLQVIYLVFNEGYSASMGTDLTREDLTREAIRLGRLLLELLPAEPEVMGLLALMLLHESRRPARTSTSGELVLLDEQDRSQWDASLIAEGCAQVEKALTTRRFGPYCLQAAIAAVHAEAQSAADTDWPQIVGLYDVLLRAVPSPVIELNRAVALAMRDGPLAGLQQVDRILNRGELLDYHLAYSARGEFCRQLGRVQEARVAYEKALALTQQVPEKRFIERRLAELCQSE</sequence>
<dbReference type="InterPro" id="IPR007627">
    <property type="entry name" value="RNA_pol_sigma70_r2"/>
</dbReference>
<reference evidence="4 5" key="1">
    <citation type="submission" date="2019-11" db="EMBL/GenBank/DDBJ databases">
        <title>Pseudmonas karstica sp. nov. and Pseudomonas spelaei sp. nov. from caves.</title>
        <authorList>
            <person name="Zeman M."/>
        </authorList>
    </citation>
    <scope>NUCLEOTIDE SEQUENCE [LARGE SCALE GENOMIC DNA]</scope>
    <source>
        <strain evidence="4 5">CCM 7891</strain>
    </source>
</reference>
<accession>A0A7X2RZJ7</accession>
<dbReference type="RefSeq" id="WP_154745725.1">
    <property type="nucleotide sequence ID" value="NZ_JBHSTG010000044.1"/>
</dbReference>
<comment type="caution">
    <text evidence="4">The sequence shown here is derived from an EMBL/GenBank/DDBJ whole genome shotgun (WGS) entry which is preliminary data.</text>
</comment>
<dbReference type="SUPFAM" id="SSF88946">
    <property type="entry name" value="Sigma2 domain of RNA polymerase sigma factors"/>
    <property type="match status" value="1"/>
</dbReference>
<dbReference type="InterPro" id="IPR013325">
    <property type="entry name" value="RNA_pol_sigma_r2"/>
</dbReference>
<evidence type="ECO:0000259" key="2">
    <source>
        <dbReference type="Pfam" id="PF08281"/>
    </source>
</evidence>
<dbReference type="OrthoDB" id="9780299at2"/>
<name>A0A7X2RZJ7_9PSED</name>
<evidence type="ECO:0000313" key="5">
    <source>
        <dbReference type="Proteomes" id="UP000431485"/>
    </source>
</evidence>
<dbReference type="InterPro" id="IPR011990">
    <property type="entry name" value="TPR-like_helical_dom_sf"/>
</dbReference>
<dbReference type="GO" id="GO:0003677">
    <property type="term" value="F:DNA binding"/>
    <property type="evidence" value="ECO:0007669"/>
    <property type="project" value="InterPro"/>
</dbReference>
<feature type="domain" description="RNA polymerase sigma-70 region 2" evidence="1">
    <location>
        <begin position="10"/>
        <end position="77"/>
    </location>
</feature>
<dbReference type="PANTHER" id="PTHR47756:SF2">
    <property type="entry name" value="BLL6612 PROTEIN"/>
    <property type="match status" value="1"/>
</dbReference>
<gene>
    <name evidence="4" type="ORF">GIR22_23820</name>
</gene>
<dbReference type="GO" id="GO:0006352">
    <property type="term" value="P:DNA-templated transcription initiation"/>
    <property type="evidence" value="ECO:0007669"/>
    <property type="project" value="InterPro"/>
</dbReference>
<dbReference type="Pfam" id="PF20239">
    <property type="entry name" value="DUF6596"/>
    <property type="match status" value="1"/>
</dbReference>
<dbReference type="InterPro" id="IPR046531">
    <property type="entry name" value="DUF6596"/>
</dbReference>
<evidence type="ECO:0000259" key="1">
    <source>
        <dbReference type="Pfam" id="PF04542"/>
    </source>
</evidence>
<dbReference type="Gene3D" id="1.25.40.10">
    <property type="entry name" value="Tetratricopeptide repeat domain"/>
    <property type="match status" value="1"/>
</dbReference>
<dbReference type="EMBL" id="WLYI01000045">
    <property type="protein sequence ID" value="MTD22160.1"/>
    <property type="molecule type" value="Genomic_DNA"/>
</dbReference>
<dbReference type="InterPro" id="IPR014284">
    <property type="entry name" value="RNA_pol_sigma-70_dom"/>
</dbReference>
<dbReference type="Gene3D" id="1.10.1740.10">
    <property type="match status" value="1"/>
</dbReference>
<feature type="domain" description="DUF6596" evidence="3">
    <location>
        <begin position="179"/>
        <end position="279"/>
    </location>
</feature>
<dbReference type="Proteomes" id="UP000431485">
    <property type="component" value="Unassembled WGS sequence"/>
</dbReference>
<dbReference type="Gene3D" id="1.10.10.10">
    <property type="entry name" value="Winged helix-like DNA-binding domain superfamily/Winged helix DNA-binding domain"/>
    <property type="match status" value="1"/>
</dbReference>
<dbReference type="PANTHER" id="PTHR47756">
    <property type="entry name" value="BLL6612 PROTEIN-RELATED"/>
    <property type="match status" value="1"/>
</dbReference>